<protein>
    <submittedName>
        <fullName evidence="3">PH domain-containing protein</fullName>
    </submittedName>
</protein>
<evidence type="ECO:0000259" key="2">
    <source>
        <dbReference type="Pfam" id="PF10756"/>
    </source>
</evidence>
<feature type="transmembrane region" description="Helical" evidence="1">
    <location>
        <begin position="44"/>
        <end position="62"/>
    </location>
</feature>
<evidence type="ECO:0000313" key="4">
    <source>
        <dbReference type="Proteomes" id="UP000829069"/>
    </source>
</evidence>
<reference evidence="3 4" key="1">
    <citation type="submission" date="2022-03" db="EMBL/GenBank/DDBJ databases">
        <title>Isotopic signatures of nitrous oxide derived from detoxification processes.</title>
        <authorList>
            <person name="Behrendt U."/>
            <person name="Buchen C."/>
            <person name="Well R."/>
            <person name="Ulrich A."/>
            <person name="Rohe L."/>
            <person name="Kolb S."/>
            <person name="Schloter M."/>
            <person name="Horn M.A."/>
            <person name="Augustin J."/>
        </authorList>
    </citation>
    <scope>NUCLEOTIDE SEQUENCE [LARGE SCALE GENOMIC DNA]</scope>
    <source>
        <strain evidence="3 4">S4-C24</strain>
    </source>
</reference>
<feature type="domain" description="Low molecular weight protein antigen 6 PH" evidence="2">
    <location>
        <begin position="64"/>
        <end position="101"/>
    </location>
</feature>
<organism evidence="3 4">
    <name type="scientific">Arthrobacter sulfonylureivorans</name>
    <dbReference type="NCBI Taxonomy" id="2486855"/>
    <lineage>
        <taxon>Bacteria</taxon>
        <taxon>Bacillati</taxon>
        <taxon>Actinomycetota</taxon>
        <taxon>Actinomycetes</taxon>
        <taxon>Micrococcales</taxon>
        <taxon>Micrococcaceae</taxon>
        <taxon>Arthrobacter</taxon>
    </lineage>
</organism>
<evidence type="ECO:0000313" key="3">
    <source>
        <dbReference type="EMBL" id="UNK46969.1"/>
    </source>
</evidence>
<feature type="transmembrane region" description="Helical" evidence="1">
    <location>
        <begin position="188"/>
        <end position="206"/>
    </location>
</feature>
<dbReference type="Pfam" id="PF10756">
    <property type="entry name" value="bPH_6"/>
    <property type="match status" value="1"/>
</dbReference>
<dbReference type="InterPro" id="IPR019692">
    <property type="entry name" value="CFP-6_PH"/>
</dbReference>
<keyword evidence="1" id="KW-1133">Transmembrane helix</keyword>
<evidence type="ECO:0000256" key="1">
    <source>
        <dbReference type="SAM" id="Phobius"/>
    </source>
</evidence>
<keyword evidence="1" id="KW-0472">Membrane</keyword>
<proteinExistence type="predicted"/>
<gene>
    <name evidence="3" type="ORF">MNQ99_06355</name>
</gene>
<dbReference type="RefSeq" id="WP_127511263.1">
    <property type="nucleotide sequence ID" value="NZ_CP093326.1"/>
</dbReference>
<keyword evidence="1" id="KW-0812">Transmembrane</keyword>
<name>A0ABY3WH14_9MICC</name>
<feature type="transmembrane region" description="Helical" evidence="1">
    <location>
        <begin position="17"/>
        <end position="37"/>
    </location>
</feature>
<accession>A0ABY3WH14</accession>
<dbReference type="EMBL" id="CP093326">
    <property type="protein sequence ID" value="UNK46969.1"/>
    <property type="molecule type" value="Genomic_DNA"/>
</dbReference>
<sequence>MTTSAAASSTVFRPRSAIWFTGVVWAIVAVSLVSSVLTHGPDSLLGSWPLLTVAYVTWWLAWYPAVVIGEDGVVLRNPVRTISVPWNALVTVDTKYALTLVTPRGKYSAWAAPAPGMFGVHRARTDHVQGLPETTYGPAQSIRPGDLANSDSGAAAYYVRKRWAELLAADRISIGDADGVPVGRTPNWAVLVAGAVLVVLSLVTLAR</sequence>
<dbReference type="Proteomes" id="UP000829069">
    <property type="component" value="Chromosome"/>
</dbReference>
<keyword evidence="4" id="KW-1185">Reference proteome</keyword>